<gene>
    <name evidence="1" type="ORF">DPMN_058990</name>
</gene>
<organism evidence="1 2">
    <name type="scientific">Dreissena polymorpha</name>
    <name type="common">Zebra mussel</name>
    <name type="synonym">Mytilus polymorpha</name>
    <dbReference type="NCBI Taxonomy" id="45954"/>
    <lineage>
        <taxon>Eukaryota</taxon>
        <taxon>Metazoa</taxon>
        <taxon>Spiralia</taxon>
        <taxon>Lophotrochozoa</taxon>
        <taxon>Mollusca</taxon>
        <taxon>Bivalvia</taxon>
        <taxon>Autobranchia</taxon>
        <taxon>Heteroconchia</taxon>
        <taxon>Euheterodonta</taxon>
        <taxon>Imparidentia</taxon>
        <taxon>Neoheterodontei</taxon>
        <taxon>Myida</taxon>
        <taxon>Dreissenoidea</taxon>
        <taxon>Dreissenidae</taxon>
        <taxon>Dreissena</taxon>
    </lineage>
</organism>
<dbReference type="EMBL" id="JAIWYP010000013">
    <property type="protein sequence ID" value="KAH3716271.1"/>
    <property type="molecule type" value="Genomic_DNA"/>
</dbReference>
<name>A0A9D4HGT3_DREPO</name>
<dbReference type="Proteomes" id="UP000828390">
    <property type="component" value="Unassembled WGS sequence"/>
</dbReference>
<keyword evidence="2" id="KW-1185">Reference proteome</keyword>
<proteinExistence type="predicted"/>
<evidence type="ECO:0000313" key="2">
    <source>
        <dbReference type="Proteomes" id="UP000828390"/>
    </source>
</evidence>
<protein>
    <submittedName>
        <fullName evidence="1">Uncharacterized protein</fullName>
    </submittedName>
</protein>
<reference evidence="1" key="2">
    <citation type="submission" date="2020-11" db="EMBL/GenBank/DDBJ databases">
        <authorList>
            <person name="McCartney M.A."/>
            <person name="Auch B."/>
            <person name="Kono T."/>
            <person name="Mallez S."/>
            <person name="Becker A."/>
            <person name="Gohl D.M."/>
            <person name="Silverstein K.A.T."/>
            <person name="Koren S."/>
            <person name="Bechman K.B."/>
            <person name="Herman A."/>
            <person name="Abrahante J.E."/>
            <person name="Garbe J."/>
        </authorList>
    </citation>
    <scope>NUCLEOTIDE SEQUENCE</scope>
    <source>
        <strain evidence="1">Duluth1</strain>
        <tissue evidence="1">Whole animal</tissue>
    </source>
</reference>
<reference evidence="1" key="1">
    <citation type="journal article" date="2019" name="bioRxiv">
        <title>The Genome of the Zebra Mussel, Dreissena polymorpha: A Resource for Invasive Species Research.</title>
        <authorList>
            <person name="McCartney M.A."/>
            <person name="Auch B."/>
            <person name="Kono T."/>
            <person name="Mallez S."/>
            <person name="Zhang Y."/>
            <person name="Obille A."/>
            <person name="Becker A."/>
            <person name="Abrahante J.E."/>
            <person name="Garbe J."/>
            <person name="Badalamenti J.P."/>
            <person name="Herman A."/>
            <person name="Mangelson H."/>
            <person name="Liachko I."/>
            <person name="Sullivan S."/>
            <person name="Sone E.D."/>
            <person name="Koren S."/>
            <person name="Silverstein K.A.T."/>
            <person name="Beckman K.B."/>
            <person name="Gohl D.M."/>
        </authorList>
    </citation>
    <scope>NUCLEOTIDE SEQUENCE</scope>
    <source>
        <strain evidence="1">Duluth1</strain>
        <tissue evidence="1">Whole animal</tissue>
    </source>
</reference>
<comment type="caution">
    <text evidence="1">The sequence shown here is derived from an EMBL/GenBank/DDBJ whole genome shotgun (WGS) entry which is preliminary data.</text>
</comment>
<dbReference type="AlphaFoldDB" id="A0A9D4HGT3"/>
<accession>A0A9D4HGT3</accession>
<sequence length="66" mass="7979">MYVSSKEQTWLCHLLVARLRIKQKWQNVNEAVTSTCQEVLSLTPTRSGYQQRRFKKLQKDERRRQV</sequence>
<evidence type="ECO:0000313" key="1">
    <source>
        <dbReference type="EMBL" id="KAH3716271.1"/>
    </source>
</evidence>